<name>A0A9D3TJW1_MEGAT</name>
<dbReference type="Proteomes" id="UP001046870">
    <property type="component" value="Chromosome 2"/>
</dbReference>
<feature type="compositionally biased region" description="Basic and acidic residues" evidence="1">
    <location>
        <begin position="88"/>
        <end position="103"/>
    </location>
</feature>
<dbReference type="OrthoDB" id="547291at2759"/>
<dbReference type="EMBL" id="JAFDVH010000002">
    <property type="protein sequence ID" value="KAG7487954.1"/>
    <property type="molecule type" value="Genomic_DNA"/>
</dbReference>
<proteinExistence type="predicted"/>
<accession>A0A9D3TJW1</accession>
<feature type="signal peptide" evidence="2">
    <location>
        <begin position="1"/>
        <end position="21"/>
    </location>
</feature>
<comment type="caution">
    <text evidence="3">The sequence shown here is derived from an EMBL/GenBank/DDBJ whole genome shotgun (WGS) entry which is preliminary data.</text>
</comment>
<reference evidence="3" key="1">
    <citation type="submission" date="2021-01" db="EMBL/GenBank/DDBJ databases">
        <authorList>
            <person name="Zahm M."/>
            <person name="Roques C."/>
            <person name="Cabau C."/>
            <person name="Klopp C."/>
            <person name="Donnadieu C."/>
            <person name="Jouanno E."/>
            <person name="Lampietro C."/>
            <person name="Louis A."/>
            <person name="Herpin A."/>
            <person name="Echchiki A."/>
            <person name="Berthelot C."/>
            <person name="Parey E."/>
            <person name="Roest-Crollius H."/>
            <person name="Braasch I."/>
            <person name="Postlethwait J."/>
            <person name="Bobe J."/>
            <person name="Montfort J."/>
            <person name="Bouchez O."/>
            <person name="Begum T."/>
            <person name="Mejri S."/>
            <person name="Adams A."/>
            <person name="Chen W.-J."/>
            <person name="Guiguen Y."/>
        </authorList>
    </citation>
    <scope>NUCLEOTIDE SEQUENCE</scope>
    <source>
        <strain evidence="3">YG-15Mar2019-1</strain>
        <tissue evidence="3">Brain</tissue>
    </source>
</reference>
<evidence type="ECO:0000313" key="3">
    <source>
        <dbReference type="EMBL" id="KAG7487954.1"/>
    </source>
</evidence>
<feature type="region of interest" description="Disordered" evidence="1">
    <location>
        <begin position="78"/>
        <end position="189"/>
    </location>
</feature>
<gene>
    <name evidence="3" type="ORF">MATL_G00029010</name>
</gene>
<evidence type="ECO:0000256" key="2">
    <source>
        <dbReference type="SAM" id="SignalP"/>
    </source>
</evidence>
<dbReference type="AlphaFoldDB" id="A0A9D3TJW1"/>
<sequence length="375" mass="42252">MGKFSVSHLCLLQCFIHLITGQPSMPGLVGPWKHRIEWENNGQVYSLLSTGSEYHAPIQGRRDAQIYLSTKREFNRQPLSGLTSRPYRIRETTSEIETREPDRNQGSVTVQQSAFNPDAREVRSEAGRYLLPTGRASGARSQPRDSSPRGWITGPPGARRTSSRAHSRENATAPGITSELSGSGVPREEEIEQGITAPQFTRYHREPLSSHRVAMVVMCSRAAMHMGTGDLERRKIIPNMRAQEKVRSLEVWNPALEEPRWMIPSILMWTILNILYRKPCFLSITMLWEEMTFRLRKQQTPKTWLGMIHAIPSKTTGTPFSTTSTALAADKGLPHAVHLALVTARGIFRMDSQILSRTLTTFSQLLTSSACRCMR</sequence>
<evidence type="ECO:0000256" key="1">
    <source>
        <dbReference type="SAM" id="MobiDB-lite"/>
    </source>
</evidence>
<feature type="compositionally biased region" description="Polar residues" evidence="1">
    <location>
        <begin position="104"/>
        <end position="115"/>
    </location>
</feature>
<keyword evidence="2" id="KW-0732">Signal</keyword>
<keyword evidence="4" id="KW-1185">Reference proteome</keyword>
<feature type="chain" id="PRO_5039467965" evidence="2">
    <location>
        <begin position="22"/>
        <end position="375"/>
    </location>
</feature>
<organism evidence="3 4">
    <name type="scientific">Megalops atlanticus</name>
    <name type="common">Tarpon</name>
    <name type="synonym">Clupea gigantea</name>
    <dbReference type="NCBI Taxonomy" id="7932"/>
    <lineage>
        <taxon>Eukaryota</taxon>
        <taxon>Metazoa</taxon>
        <taxon>Chordata</taxon>
        <taxon>Craniata</taxon>
        <taxon>Vertebrata</taxon>
        <taxon>Euteleostomi</taxon>
        <taxon>Actinopterygii</taxon>
        <taxon>Neopterygii</taxon>
        <taxon>Teleostei</taxon>
        <taxon>Elopiformes</taxon>
        <taxon>Megalopidae</taxon>
        <taxon>Megalops</taxon>
    </lineage>
</organism>
<protein>
    <submittedName>
        <fullName evidence="3">Uncharacterized protein</fullName>
    </submittedName>
</protein>
<evidence type="ECO:0000313" key="4">
    <source>
        <dbReference type="Proteomes" id="UP001046870"/>
    </source>
</evidence>